<dbReference type="AlphaFoldDB" id="Q4TDT7"/>
<evidence type="ECO:0000256" key="4">
    <source>
        <dbReference type="ARBA" id="ARBA00022989"/>
    </source>
</evidence>
<comment type="similarity">
    <text evidence="2">Belongs to the TMEM198 family.</text>
</comment>
<feature type="non-terminal residue" evidence="11">
    <location>
        <position position="245"/>
    </location>
</feature>
<keyword evidence="4 8" id="KW-1133">Transmembrane helix</keyword>
<dbReference type="OrthoDB" id="115781at2759"/>
<evidence type="ECO:0000256" key="3">
    <source>
        <dbReference type="ARBA" id="ARBA00022692"/>
    </source>
</evidence>
<protein>
    <recommendedName>
        <fullName evidence="6">Transmembrane protein 198</fullName>
    </recommendedName>
</protein>
<accession>Q4TDT7</accession>
<dbReference type="Pfam" id="PF13886">
    <property type="entry name" value="TM7S3_TM198"/>
    <property type="match status" value="1"/>
</dbReference>
<evidence type="ECO:0000256" key="2">
    <source>
        <dbReference type="ARBA" id="ARBA00006244"/>
    </source>
</evidence>
<dbReference type="PANTHER" id="PTHR31247:SF17">
    <property type="entry name" value="DUF4203 DOMAIN-CONTAINING PROTEIN"/>
    <property type="match status" value="1"/>
</dbReference>
<evidence type="ECO:0000256" key="7">
    <source>
        <dbReference type="SAM" id="MobiDB-lite"/>
    </source>
</evidence>
<feature type="domain" description="TM7S3/TM198-like" evidence="10">
    <location>
        <begin position="136"/>
        <end position="209"/>
    </location>
</feature>
<dbReference type="GO" id="GO:0005886">
    <property type="term" value="C:plasma membrane"/>
    <property type="evidence" value="ECO:0007669"/>
    <property type="project" value="TreeGrafter"/>
</dbReference>
<sequence>PGDGAHVRGRPSRHLLHVLPVWDHLLLLRLPLLQGRHVPVGPDVRLGHHLPAVPQGARAGHAAERGGQRGHRPGHRPAVRPGHHAGAERGPLHDGPAAGPAAGSGRAAARSAVLRAHHRLGAAGRAPGRRHALRRVTLQWQKLFTVLSTAVFGAAIMTVCVDYFVEMLALAAHVYECLRLTPGPPLCWYSWVILGIWPTLALVGVLVQWKLTDGGFSHTEVVISRRQKRVQLMRIREKEAKKRQQ</sequence>
<evidence type="ECO:0000313" key="11">
    <source>
        <dbReference type="EMBL" id="CAF88945.1"/>
    </source>
</evidence>
<dbReference type="PANTHER" id="PTHR31247">
    <property type="entry name" value="TRANSMEMBRANE PROTEIN 198 FAMILY MEMBER"/>
    <property type="match status" value="1"/>
</dbReference>
<feature type="compositionally biased region" description="Basic residues" evidence="7">
    <location>
        <begin position="68"/>
        <end position="83"/>
    </location>
</feature>
<feature type="chain" id="PRO_5004243915" description="Transmembrane protein 198" evidence="9">
    <location>
        <begin position="36"/>
        <end position="245"/>
    </location>
</feature>
<evidence type="ECO:0000259" key="10">
    <source>
        <dbReference type="Pfam" id="PF13886"/>
    </source>
</evidence>
<feature type="compositionally biased region" description="Low complexity" evidence="7">
    <location>
        <begin position="95"/>
        <end position="104"/>
    </location>
</feature>
<evidence type="ECO:0000256" key="1">
    <source>
        <dbReference type="ARBA" id="ARBA00004141"/>
    </source>
</evidence>
<feature type="non-terminal residue" evidence="11">
    <location>
        <position position="1"/>
    </location>
</feature>
<proteinExistence type="inferred from homology"/>
<reference evidence="11" key="2">
    <citation type="submission" date="2004-02" db="EMBL/GenBank/DDBJ databases">
        <authorList>
            <consortium name="Genoscope"/>
            <consortium name="Whitehead Institute Centre for Genome Research"/>
        </authorList>
    </citation>
    <scope>NUCLEOTIDE SEQUENCE</scope>
</reference>
<evidence type="ECO:0000256" key="8">
    <source>
        <dbReference type="SAM" id="Phobius"/>
    </source>
</evidence>
<comment type="subcellular location">
    <subcellularLocation>
        <location evidence="1">Membrane</location>
        <topology evidence="1">Multi-pass membrane protein</topology>
    </subcellularLocation>
</comment>
<organism evidence="11">
    <name type="scientific">Tetraodon nigroviridis</name>
    <name type="common">Spotted green pufferfish</name>
    <name type="synonym">Chelonodon nigroviridis</name>
    <dbReference type="NCBI Taxonomy" id="99883"/>
    <lineage>
        <taxon>Eukaryota</taxon>
        <taxon>Metazoa</taxon>
        <taxon>Chordata</taxon>
        <taxon>Craniata</taxon>
        <taxon>Vertebrata</taxon>
        <taxon>Euteleostomi</taxon>
        <taxon>Actinopterygii</taxon>
        <taxon>Neopterygii</taxon>
        <taxon>Teleostei</taxon>
        <taxon>Neoteleostei</taxon>
        <taxon>Acanthomorphata</taxon>
        <taxon>Eupercaria</taxon>
        <taxon>Tetraodontiformes</taxon>
        <taxon>Tetradontoidea</taxon>
        <taxon>Tetraodontidae</taxon>
        <taxon>Tetraodon</taxon>
    </lineage>
</organism>
<dbReference type="InterPro" id="IPR040236">
    <property type="entry name" value="TMEM198"/>
</dbReference>
<evidence type="ECO:0000256" key="5">
    <source>
        <dbReference type="ARBA" id="ARBA00023136"/>
    </source>
</evidence>
<feature type="signal peptide" evidence="9">
    <location>
        <begin position="1"/>
        <end position="35"/>
    </location>
</feature>
<evidence type="ECO:0000256" key="6">
    <source>
        <dbReference type="ARBA" id="ARBA00049737"/>
    </source>
</evidence>
<feature type="transmembrane region" description="Helical" evidence="8">
    <location>
        <begin position="188"/>
        <end position="207"/>
    </location>
</feature>
<keyword evidence="3 8" id="KW-0812">Transmembrane</keyword>
<gene>
    <name evidence="11" type="ORF">GSTENG00002632001</name>
</gene>
<dbReference type="EMBL" id="CAAE01006041">
    <property type="protein sequence ID" value="CAF88945.1"/>
    <property type="molecule type" value="Genomic_DNA"/>
</dbReference>
<reference evidence="11" key="1">
    <citation type="journal article" date="2004" name="Nature">
        <title>Genome duplication in the teleost fish Tetraodon nigroviridis reveals the early vertebrate proto-karyotype.</title>
        <authorList>
            <person name="Jaillon O."/>
            <person name="Aury J.-M."/>
            <person name="Brunet F."/>
            <person name="Petit J.-L."/>
            <person name="Stange-Thomann N."/>
            <person name="Mauceli E."/>
            <person name="Bouneau L."/>
            <person name="Fischer C."/>
            <person name="Ozouf-Costaz C."/>
            <person name="Bernot A."/>
            <person name="Nicaud S."/>
            <person name="Jaffe D."/>
            <person name="Fisher S."/>
            <person name="Lutfalla G."/>
            <person name="Dossat C."/>
            <person name="Segurens B."/>
            <person name="Dasilva C."/>
            <person name="Salanoubat M."/>
            <person name="Levy M."/>
            <person name="Boudet N."/>
            <person name="Castellano S."/>
            <person name="Anthouard V."/>
            <person name="Jubin C."/>
            <person name="Castelli V."/>
            <person name="Katinka M."/>
            <person name="Vacherie B."/>
            <person name="Biemont C."/>
            <person name="Skalli Z."/>
            <person name="Cattolico L."/>
            <person name="Poulain J."/>
            <person name="De Berardinis V."/>
            <person name="Cruaud C."/>
            <person name="Duprat S."/>
            <person name="Brottier P."/>
            <person name="Coutanceau J.-P."/>
            <person name="Gouzy J."/>
            <person name="Parra G."/>
            <person name="Lardier G."/>
            <person name="Chapple C."/>
            <person name="McKernan K.J."/>
            <person name="McEwan P."/>
            <person name="Bosak S."/>
            <person name="Kellis M."/>
            <person name="Volff J.-N."/>
            <person name="Guigo R."/>
            <person name="Zody M.C."/>
            <person name="Mesirov J."/>
            <person name="Lindblad-Toh K."/>
            <person name="Birren B."/>
            <person name="Nusbaum C."/>
            <person name="Kahn D."/>
            <person name="Robinson-Rechavi M."/>
            <person name="Laudet V."/>
            <person name="Schachter V."/>
            <person name="Quetier F."/>
            <person name="Saurin W."/>
            <person name="Scarpelli C."/>
            <person name="Wincker P."/>
            <person name="Lander E.S."/>
            <person name="Weissenbach J."/>
            <person name="Roest Crollius H."/>
        </authorList>
    </citation>
    <scope>NUCLEOTIDE SEQUENCE [LARGE SCALE GENOMIC DNA]</scope>
</reference>
<comment type="caution">
    <text evidence="11">The sequence shown here is derived from an EMBL/GenBank/DDBJ whole genome shotgun (WGS) entry which is preliminary data.</text>
</comment>
<name>Q4TDT7_TETNG</name>
<keyword evidence="9" id="KW-0732">Signal</keyword>
<dbReference type="KEGG" id="tng:GSTEN00002632G001"/>
<feature type="region of interest" description="Disordered" evidence="7">
    <location>
        <begin position="55"/>
        <end position="104"/>
    </location>
</feature>
<evidence type="ECO:0000256" key="9">
    <source>
        <dbReference type="SAM" id="SignalP"/>
    </source>
</evidence>
<feature type="transmembrane region" description="Helical" evidence="8">
    <location>
        <begin position="143"/>
        <end position="165"/>
    </location>
</feature>
<dbReference type="InterPro" id="IPR025256">
    <property type="entry name" value="TM7S3/TM198-like_dom"/>
</dbReference>
<keyword evidence="5 8" id="KW-0472">Membrane</keyword>